<protein>
    <recommendedName>
        <fullName evidence="4">Esterase</fullName>
    </recommendedName>
</protein>
<evidence type="ECO:0000313" key="3">
    <source>
        <dbReference type="Proteomes" id="UP000266067"/>
    </source>
</evidence>
<dbReference type="PANTHER" id="PTHR48098">
    <property type="entry name" value="ENTEROCHELIN ESTERASE-RELATED"/>
    <property type="match status" value="1"/>
</dbReference>
<evidence type="ECO:0000313" key="2">
    <source>
        <dbReference type="EMBL" id="RIV30415.1"/>
    </source>
</evidence>
<dbReference type="SUPFAM" id="SSF53474">
    <property type="entry name" value="alpha/beta-Hydrolases"/>
    <property type="match status" value="1"/>
</dbReference>
<dbReference type="EMBL" id="QXFH01000077">
    <property type="protein sequence ID" value="RIV30415.1"/>
    <property type="molecule type" value="Genomic_DNA"/>
</dbReference>
<keyword evidence="3" id="KW-1185">Reference proteome</keyword>
<dbReference type="Gene3D" id="3.40.50.1820">
    <property type="entry name" value="alpha/beta hydrolase"/>
    <property type="match status" value="1"/>
</dbReference>
<dbReference type="InterPro" id="IPR050583">
    <property type="entry name" value="Mycobacterial_A85_antigen"/>
</dbReference>
<reference evidence="2 3" key="1">
    <citation type="submission" date="2018-08" db="EMBL/GenBank/DDBJ databases">
        <title>Proposal of Muricauda 72 sp.nov. and Muricauda NH166 sp.nov., isolated from seawater.</title>
        <authorList>
            <person name="Cheng H."/>
            <person name="Wu Y.-H."/>
            <person name="Guo L.-L."/>
            <person name="Xu X.-W."/>
        </authorList>
    </citation>
    <scope>NUCLEOTIDE SEQUENCE [LARGE SCALE GENOMIC DNA]</scope>
    <source>
        <strain evidence="2 3">KCTC 22173</strain>
    </source>
</reference>
<feature type="signal peptide" evidence="1">
    <location>
        <begin position="1"/>
        <end position="21"/>
    </location>
</feature>
<dbReference type="Pfam" id="PF00756">
    <property type="entry name" value="Esterase"/>
    <property type="match status" value="1"/>
</dbReference>
<feature type="chain" id="PRO_5017249683" description="Esterase" evidence="1">
    <location>
        <begin position="22"/>
        <end position="380"/>
    </location>
</feature>
<dbReference type="OrthoDB" id="9784036at2"/>
<proteinExistence type="predicted"/>
<dbReference type="RefSeq" id="WP_147374163.1">
    <property type="nucleotide sequence ID" value="NZ_QXFH01000077.1"/>
</dbReference>
<name>A0A3A1N2Q0_9FLAO</name>
<sequence length="380" mass="44238">MLKKIALLVLVGGLFINMGNAQNKATANVVGYNHLLVSEVLGEAREVQIYLPEGYEESEKKYPVVYVLDGQRFFLHVVSLSQSFQQFQLAPEFIIVGIKNSYPGRFQHFGEGKENFKGFLQDELMAYVNQNFRTNGENLLFGWEYGGSFAFHIMKDRSLLFNAYLIASPYPIFDAIDDLDTSARMDTQLYFSVSPDEFDVRHSTEKLNEKLASNPIEGLEWKYFELELEEHRSTGYPTLYHGLRDYFKYYQEFETNNLQKFINAGGMEYALNHAQERAKRYGFEPELSLWSRFTIVRSAMRADDFDQFETLLNALDKNAFIPELIENRDYAVSQFAAFYEKNNRFQEAVELYDLLLKKYPDSESLLAKKRNATRKLIEKK</sequence>
<dbReference type="AlphaFoldDB" id="A0A3A1N2Q0"/>
<dbReference type="InterPro" id="IPR000801">
    <property type="entry name" value="Esterase-like"/>
</dbReference>
<dbReference type="InterPro" id="IPR029058">
    <property type="entry name" value="AB_hydrolase_fold"/>
</dbReference>
<evidence type="ECO:0000256" key="1">
    <source>
        <dbReference type="SAM" id="SignalP"/>
    </source>
</evidence>
<comment type="caution">
    <text evidence="2">The sequence shown here is derived from an EMBL/GenBank/DDBJ whole genome shotgun (WGS) entry which is preliminary data.</text>
</comment>
<dbReference type="SUPFAM" id="SSF48439">
    <property type="entry name" value="Protein prenylyltransferase"/>
    <property type="match status" value="1"/>
</dbReference>
<dbReference type="Proteomes" id="UP000266067">
    <property type="component" value="Unassembled WGS sequence"/>
</dbReference>
<keyword evidence="1" id="KW-0732">Signal</keyword>
<accession>A0A3A1N2Q0</accession>
<evidence type="ECO:0008006" key="4">
    <source>
        <dbReference type="Google" id="ProtNLM"/>
    </source>
</evidence>
<dbReference type="PANTHER" id="PTHR48098:SF6">
    <property type="entry name" value="FERRI-BACILLIBACTIN ESTERASE BESA"/>
    <property type="match status" value="1"/>
</dbReference>
<organism evidence="2 3">
    <name type="scientific">Flagellimonas lutimaris</name>
    <dbReference type="NCBI Taxonomy" id="475082"/>
    <lineage>
        <taxon>Bacteria</taxon>
        <taxon>Pseudomonadati</taxon>
        <taxon>Bacteroidota</taxon>
        <taxon>Flavobacteriia</taxon>
        <taxon>Flavobacteriales</taxon>
        <taxon>Flavobacteriaceae</taxon>
        <taxon>Flagellimonas</taxon>
    </lineage>
</organism>
<gene>
    <name evidence="2" type="ORF">D2V08_15050</name>
</gene>